<comment type="caution">
    <text evidence="1">The sequence shown here is derived from an EMBL/GenBank/DDBJ whole genome shotgun (WGS) entry which is preliminary data.</text>
</comment>
<proteinExistence type="predicted"/>
<dbReference type="OrthoDB" id="1269202at2"/>
<keyword evidence="2" id="KW-1185">Reference proteome</keyword>
<reference evidence="1 2" key="1">
    <citation type="submission" date="2019-07" db="EMBL/GenBank/DDBJ databases">
        <title>The draft genome sequence of Aquimarina algiphila M91.</title>
        <authorList>
            <person name="Meng X."/>
        </authorList>
    </citation>
    <scope>NUCLEOTIDE SEQUENCE [LARGE SCALE GENOMIC DNA]</scope>
    <source>
        <strain evidence="1 2">M91</strain>
    </source>
</reference>
<protein>
    <recommendedName>
        <fullName evidence="3">Replication initiation protein</fullName>
    </recommendedName>
</protein>
<dbReference type="EMBL" id="VLNR01000030">
    <property type="protein sequence ID" value="TSE07723.1"/>
    <property type="molecule type" value="Genomic_DNA"/>
</dbReference>
<organism evidence="1 2">
    <name type="scientific">Aquimarina algiphila</name>
    <dbReference type="NCBI Taxonomy" id="2047982"/>
    <lineage>
        <taxon>Bacteria</taxon>
        <taxon>Pseudomonadati</taxon>
        <taxon>Bacteroidota</taxon>
        <taxon>Flavobacteriia</taxon>
        <taxon>Flavobacteriales</taxon>
        <taxon>Flavobacteriaceae</taxon>
        <taxon>Aquimarina</taxon>
    </lineage>
</organism>
<evidence type="ECO:0008006" key="3">
    <source>
        <dbReference type="Google" id="ProtNLM"/>
    </source>
</evidence>
<evidence type="ECO:0000313" key="1">
    <source>
        <dbReference type="EMBL" id="TSE07723.1"/>
    </source>
</evidence>
<dbReference type="RefSeq" id="WP_143917011.1">
    <property type="nucleotide sequence ID" value="NZ_CANMIK010000035.1"/>
</dbReference>
<name>A0A554VIT0_9FLAO</name>
<evidence type="ECO:0000313" key="2">
    <source>
        <dbReference type="Proteomes" id="UP000318833"/>
    </source>
</evidence>
<accession>A0A554VIT0</accession>
<dbReference type="Proteomes" id="UP000318833">
    <property type="component" value="Unassembled WGS sequence"/>
</dbReference>
<sequence>MKDTYSFNSTVSEEIEPVRHYKGKKHSDIVNFPIALRREILSPLTNKKLLTAPITTARIIFKILNDLSYDQFQVKRNKGQLSLFDKDFMTKHNTYARFTYKVSDIDKNLNYRQVEKGLEFLEELEKGWHKAKNLRGKTIRSYGGVISNANISKGEISFLMSSYWIEKFLKICSYNPVFFDTAWELSKMKQVLFYLWLLELPEKGTKVKLENLQEAYDYSYKDANTFNKSVLKPLRAKLDRSSNVSFNSSVKGNLINIKPYYTKDIDLNLRKETFTRQHITQKLHYWKTRHELSSNDIDILKSLINIEKSTFRLFVKAYDSFIRNCRINKKKATNHTGKEFIKLFQERIIEEYKSSAWAEMKGAQNAYPVITPTNLEI</sequence>
<gene>
    <name evidence="1" type="ORF">FOF46_14945</name>
</gene>
<dbReference type="AlphaFoldDB" id="A0A554VIT0"/>